<keyword evidence="1" id="KW-0812">Transmembrane</keyword>
<keyword evidence="3" id="KW-0378">Hydrolase</keyword>
<dbReference type="PROSITE" id="PS51257">
    <property type="entry name" value="PROKAR_LIPOPROTEIN"/>
    <property type="match status" value="1"/>
</dbReference>
<accession>A0A948WZH5</accession>
<evidence type="ECO:0000259" key="2">
    <source>
        <dbReference type="Pfam" id="PF12146"/>
    </source>
</evidence>
<dbReference type="Gene3D" id="3.40.50.1820">
    <property type="entry name" value="alpha/beta hydrolase"/>
    <property type="match status" value="1"/>
</dbReference>
<dbReference type="Pfam" id="PF12146">
    <property type="entry name" value="Hydrolase_4"/>
    <property type="match status" value="1"/>
</dbReference>
<dbReference type="GO" id="GO:0016787">
    <property type="term" value="F:hydrolase activity"/>
    <property type="evidence" value="ECO:0007669"/>
    <property type="project" value="UniProtKB-KW"/>
</dbReference>
<feature type="domain" description="Serine aminopeptidase S33" evidence="2">
    <location>
        <begin position="93"/>
        <end position="206"/>
    </location>
</feature>
<protein>
    <submittedName>
        <fullName evidence="3">Alpha/beta hydrolase</fullName>
    </submittedName>
</protein>
<feature type="transmembrane region" description="Helical" evidence="1">
    <location>
        <begin position="7"/>
        <end position="31"/>
    </location>
</feature>
<gene>
    <name evidence="3" type="ORF">H9901_02660</name>
</gene>
<dbReference type="AlphaFoldDB" id="A0A948WZH5"/>
<dbReference type="EMBL" id="JAHLFS010000033">
    <property type="protein sequence ID" value="MBU3851579.1"/>
    <property type="molecule type" value="Genomic_DNA"/>
</dbReference>
<organism evidence="3 4">
    <name type="scientific">Candidatus Paralactobacillus gallistercoris</name>
    <dbReference type="NCBI Taxonomy" id="2838724"/>
    <lineage>
        <taxon>Bacteria</taxon>
        <taxon>Bacillati</taxon>
        <taxon>Bacillota</taxon>
        <taxon>Bacilli</taxon>
        <taxon>Lactobacillales</taxon>
        <taxon>Lactobacillaceae</taxon>
        <taxon>Lactobacillus</taxon>
    </lineage>
</organism>
<evidence type="ECO:0000256" key="1">
    <source>
        <dbReference type="SAM" id="Phobius"/>
    </source>
</evidence>
<reference evidence="3" key="1">
    <citation type="journal article" date="2021" name="PeerJ">
        <title>Extensive microbial diversity within the chicken gut microbiome revealed by metagenomics and culture.</title>
        <authorList>
            <person name="Gilroy R."/>
            <person name="Ravi A."/>
            <person name="Getino M."/>
            <person name="Pursley I."/>
            <person name="Horton D.L."/>
            <person name="Alikhan N.F."/>
            <person name="Baker D."/>
            <person name="Gharbi K."/>
            <person name="Hall N."/>
            <person name="Watson M."/>
            <person name="Adriaenssens E.M."/>
            <person name="Foster-Nyarko E."/>
            <person name="Jarju S."/>
            <person name="Secka A."/>
            <person name="Antonio M."/>
            <person name="Oren A."/>
            <person name="Chaudhuri R.R."/>
            <person name="La Ragione R."/>
            <person name="Hildebrand F."/>
            <person name="Pallen M.J."/>
        </authorList>
    </citation>
    <scope>NUCLEOTIDE SEQUENCE</scope>
    <source>
        <strain evidence="3">F6-6636</strain>
    </source>
</reference>
<dbReference type="Proteomes" id="UP000777303">
    <property type="component" value="Unassembled WGS sequence"/>
</dbReference>
<comment type="caution">
    <text evidence="3">The sequence shown here is derived from an EMBL/GenBank/DDBJ whole genome shotgun (WGS) entry which is preliminary data.</text>
</comment>
<evidence type="ECO:0000313" key="3">
    <source>
        <dbReference type="EMBL" id="MBU3851579.1"/>
    </source>
</evidence>
<name>A0A948WZH5_9LACO</name>
<evidence type="ECO:0000313" key="4">
    <source>
        <dbReference type="Proteomes" id="UP000777303"/>
    </source>
</evidence>
<dbReference type="InterPro" id="IPR052920">
    <property type="entry name" value="DNA-binding_regulatory"/>
</dbReference>
<dbReference type="InterPro" id="IPR022742">
    <property type="entry name" value="Hydrolase_4"/>
</dbReference>
<dbReference type="SUPFAM" id="SSF53474">
    <property type="entry name" value="alpha/beta-Hydrolases"/>
    <property type="match status" value="1"/>
</dbReference>
<keyword evidence="1" id="KW-1133">Transmembrane helix</keyword>
<proteinExistence type="predicted"/>
<keyword evidence="1" id="KW-0472">Membrane</keyword>
<reference evidence="3" key="2">
    <citation type="submission" date="2021-04" db="EMBL/GenBank/DDBJ databases">
        <authorList>
            <person name="Gilroy R."/>
        </authorList>
    </citation>
    <scope>NUCLEOTIDE SEQUENCE</scope>
    <source>
        <strain evidence="3">F6-6636</strain>
    </source>
</reference>
<sequence length="314" mass="35823">MQKKTKHIIIGIIVTIGVLFIGMVGACFYFYNMAFIPGHKAFVSAPTPLKPGTPFYEERKWYADCPKQTWYQTTPDGYRLDAYYIPAAHPTNKTAIVQHGYMQNKKEMGAYAAMFHQMGYNVLLPDLRDLGDSQGNFIGYGWPDRKDMVRWADEIVHKNGQNSQIVMFGISMGAATMAMASGEANLPEQVKAFVVDSPYTSVEGEIEYQAMQMFHIPYWPLFPVFEQVVKFKTGYNLKTMSTLAQVKKDTRPMLYIVGKADTFIPPKDTLELYHATKAPKELLEIPHAKHVKSYQVDPQKYQSTINNFLNKYVH</sequence>
<dbReference type="PANTHER" id="PTHR43358:SF4">
    <property type="entry name" value="ALPHA_BETA HYDROLASE FOLD-1 DOMAIN-CONTAINING PROTEIN"/>
    <property type="match status" value="1"/>
</dbReference>
<dbReference type="InterPro" id="IPR029058">
    <property type="entry name" value="AB_hydrolase_fold"/>
</dbReference>
<dbReference type="PANTHER" id="PTHR43358">
    <property type="entry name" value="ALPHA/BETA-HYDROLASE"/>
    <property type="match status" value="1"/>
</dbReference>